<accession>A0ABW4GTP1</accession>
<evidence type="ECO:0000313" key="4">
    <source>
        <dbReference type="Proteomes" id="UP001597097"/>
    </source>
</evidence>
<proteinExistence type="predicted"/>
<feature type="region of interest" description="Disordered" evidence="1">
    <location>
        <begin position="1"/>
        <end position="52"/>
    </location>
</feature>
<dbReference type="RefSeq" id="WP_219539401.1">
    <property type="nucleotide sequence ID" value="NZ_JBHUCM010000054.1"/>
</dbReference>
<reference evidence="4" key="1">
    <citation type="journal article" date="2019" name="Int. J. Syst. Evol. Microbiol.">
        <title>The Global Catalogue of Microorganisms (GCM) 10K type strain sequencing project: providing services to taxonomists for standard genome sequencing and annotation.</title>
        <authorList>
            <consortium name="The Broad Institute Genomics Platform"/>
            <consortium name="The Broad Institute Genome Sequencing Center for Infectious Disease"/>
            <person name="Wu L."/>
            <person name="Ma J."/>
        </authorList>
    </citation>
    <scope>NUCLEOTIDE SEQUENCE [LARGE SCALE GENOMIC DNA]</scope>
    <source>
        <strain evidence="4">CGMCC 1.15399</strain>
    </source>
</reference>
<organism evidence="3 4">
    <name type="scientific">Nonomuraea guangzhouensis</name>
    <dbReference type="NCBI Taxonomy" id="1291555"/>
    <lineage>
        <taxon>Bacteria</taxon>
        <taxon>Bacillati</taxon>
        <taxon>Actinomycetota</taxon>
        <taxon>Actinomycetes</taxon>
        <taxon>Streptosporangiales</taxon>
        <taxon>Streptosporangiaceae</taxon>
        <taxon>Nonomuraea</taxon>
    </lineage>
</organism>
<dbReference type="Proteomes" id="UP001597097">
    <property type="component" value="Unassembled WGS sequence"/>
</dbReference>
<protein>
    <recommendedName>
        <fullName evidence="2">Xylulose 5-phosphate/Fructose 6-phosphate phosphoketolase N-terminal domain-containing protein</fullName>
    </recommendedName>
</protein>
<dbReference type="Pfam" id="PF09364">
    <property type="entry name" value="XFP_N"/>
    <property type="match status" value="1"/>
</dbReference>
<evidence type="ECO:0000313" key="3">
    <source>
        <dbReference type="EMBL" id="MFD1546060.1"/>
    </source>
</evidence>
<name>A0ABW4GTP1_9ACTN</name>
<keyword evidence="4" id="KW-1185">Reference proteome</keyword>
<sequence length="85" mass="9171">MKPRRWHTPGWRAPTPSAIRTSPRTRPGCSACSGSSPFPGGIPSHVAPETLGSIHEGGELSYSLAHAPGGWKQRRASRGACRWRL</sequence>
<feature type="compositionally biased region" description="Low complexity" evidence="1">
    <location>
        <begin position="33"/>
        <end position="44"/>
    </location>
</feature>
<feature type="domain" description="Xylulose 5-phosphate/Fructose 6-phosphate phosphoketolase N-terminal" evidence="2">
    <location>
        <begin position="37"/>
        <end position="69"/>
    </location>
</feature>
<evidence type="ECO:0000259" key="2">
    <source>
        <dbReference type="Pfam" id="PF09364"/>
    </source>
</evidence>
<dbReference type="EMBL" id="JBHUCM010000054">
    <property type="protein sequence ID" value="MFD1546060.1"/>
    <property type="molecule type" value="Genomic_DNA"/>
</dbReference>
<evidence type="ECO:0000256" key="1">
    <source>
        <dbReference type="SAM" id="MobiDB-lite"/>
    </source>
</evidence>
<comment type="caution">
    <text evidence="3">The sequence shown here is derived from an EMBL/GenBank/DDBJ whole genome shotgun (WGS) entry which is preliminary data.</text>
</comment>
<dbReference type="InterPro" id="IPR018970">
    <property type="entry name" value="Xul5P/Fru6P_PKetolase_N"/>
</dbReference>
<gene>
    <name evidence="3" type="ORF">ACFSJ0_54120</name>
</gene>